<dbReference type="Pfam" id="PF00472">
    <property type="entry name" value="RF-1"/>
    <property type="match status" value="1"/>
</dbReference>
<dbReference type="InterPro" id="IPR045853">
    <property type="entry name" value="Pep_chain_release_fac_I_sf"/>
</dbReference>
<name>A0A7S4SDS3_9STRA</name>
<evidence type="ECO:0000256" key="1">
    <source>
        <dbReference type="ARBA" id="ARBA00010835"/>
    </source>
</evidence>
<dbReference type="PROSITE" id="PS00745">
    <property type="entry name" value="RF_PROK_I"/>
    <property type="match status" value="1"/>
</dbReference>
<dbReference type="HAMAP" id="MF_00094">
    <property type="entry name" value="Rel_fac_2"/>
    <property type="match status" value="1"/>
</dbReference>
<dbReference type="NCBIfam" id="TIGR00020">
    <property type="entry name" value="prfB"/>
    <property type="match status" value="1"/>
</dbReference>
<feature type="domain" description="Prokaryotic-type class I peptide chain release factors" evidence="3">
    <location>
        <begin position="376"/>
        <end position="392"/>
    </location>
</feature>
<sequence>MVSMSIRRAMIIMTMIAIIERSIINVYAIGRGTSSPKSFITTATRREMTKSRTISSIAAFASLQRATPSQTNVNPKKCTVPFEFFSSLPPKTMTRTTRLMMSSDSKKGSSIQMQITELRKKVNDAIEFTKRNMDSCTSIQQIQSIIADLEKEQSSPTFWDNPSSSHTQKVNSQLSHYTSLLNRLNTWEQLVGDCQAALSIIDELTTNVDENDTDNDEISMMIEECENDVTTLLNDNRRYELESLLSGPYDDKPARIVLTAGAGGTEACDWVDMLHRMYKRHAEKMGYRVSIVDYQPGDVVGYKSMELNIEGGSPNNAFGWFRGERGAHRLVRLSPFNANNKRQTTFAAVDVTPILEEEEVTDVVIPDSELEITTMRAGGKGGQNVNKVESAVRIKHLPTGIQVKCTQERSQIRNREIALARLKGVLLSLTQEQKVAEIKEIRGDAIEAAWGAQIRNYVLQPYKMVKDQRSTWESSDAMGVLDGDLEDCIGSVLRWRREMEEEEALEKEKLT</sequence>
<keyword evidence="2" id="KW-0648">Protein biosynthesis</keyword>
<evidence type="ECO:0000256" key="2">
    <source>
        <dbReference type="ARBA" id="ARBA00022917"/>
    </source>
</evidence>
<dbReference type="InterPro" id="IPR000352">
    <property type="entry name" value="Pep_chain_release_fac_I"/>
</dbReference>
<dbReference type="Pfam" id="PF03462">
    <property type="entry name" value="PCRF"/>
    <property type="match status" value="1"/>
</dbReference>
<dbReference type="GO" id="GO:0016149">
    <property type="term" value="F:translation release factor activity, codon specific"/>
    <property type="evidence" value="ECO:0007669"/>
    <property type="project" value="InterPro"/>
</dbReference>
<dbReference type="EMBL" id="HBNS01042159">
    <property type="protein sequence ID" value="CAE4641097.1"/>
    <property type="molecule type" value="Transcribed_RNA"/>
</dbReference>
<organism evidence="4">
    <name type="scientific">Ditylum brightwellii</name>
    <dbReference type="NCBI Taxonomy" id="49249"/>
    <lineage>
        <taxon>Eukaryota</taxon>
        <taxon>Sar</taxon>
        <taxon>Stramenopiles</taxon>
        <taxon>Ochrophyta</taxon>
        <taxon>Bacillariophyta</taxon>
        <taxon>Mediophyceae</taxon>
        <taxon>Lithodesmiophycidae</taxon>
        <taxon>Lithodesmiales</taxon>
        <taxon>Lithodesmiaceae</taxon>
        <taxon>Ditylum</taxon>
    </lineage>
</organism>
<reference evidence="4" key="1">
    <citation type="submission" date="2021-01" db="EMBL/GenBank/DDBJ databases">
        <authorList>
            <person name="Corre E."/>
            <person name="Pelletier E."/>
            <person name="Niang G."/>
            <person name="Scheremetjew M."/>
            <person name="Finn R."/>
            <person name="Kale V."/>
            <person name="Holt S."/>
            <person name="Cochrane G."/>
            <person name="Meng A."/>
            <person name="Brown T."/>
            <person name="Cohen L."/>
        </authorList>
    </citation>
    <scope>NUCLEOTIDE SEQUENCE</scope>
    <source>
        <strain evidence="4">GSO104</strain>
    </source>
</reference>
<dbReference type="InterPro" id="IPR004374">
    <property type="entry name" value="PrfB"/>
</dbReference>
<gene>
    <name evidence="4" type="ORF">DBRI00130_LOCUS32784</name>
</gene>
<dbReference type="Gene3D" id="3.30.70.1660">
    <property type="match status" value="1"/>
</dbReference>
<dbReference type="PANTHER" id="PTHR43116">
    <property type="entry name" value="PEPTIDE CHAIN RELEASE FACTOR 2"/>
    <property type="match status" value="1"/>
</dbReference>
<dbReference type="AlphaFoldDB" id="A0A7S4SDS3"/>
<evidence type="ECO:0000313" key="4">
    <source>
        <dbReference type="EMBL" id="CAE4641097.1"/>
    </source>
</evidence>
<dbReference type="InterPro" id="IPR005139">
    <property type="entry name" value="PCRF"/>
</dbReference>
<accession>A0A7S4SDS3</accession>
<dbReference type="PANTHER" id="PTHR43116:SF3">
    <property type="entry name" value="CLASS I PEPTIDE CHAIN RELEASE FACTOR"/>
    <property type="match status" value="1"/>
</dbReference>
<dbReference type="GO" id="GO:0005737">
    <property type="term" value="C:cytoplasm"/>
    <property type="evidence" value="ECO:0007669"/>
    <property type="project" value="InterPro"/>
</dbReference>
<proteinExistence type="inferred from homology"/>
<dbReference type="SMART" id="SM00937">
    <property type="entry name" value="PCRF"/>
    <property type="match status" value="1"/>
</dbReference>
<evidence type="ECO:0000259" key="3">
    <source>
        <dbReference type="PROSITE" id="PS00745"/>
    </source>
</evidence>
<comment type="similarity">
    <text evidence="1">Belongs to the prokaryotic/mitochondrial release factor family.</text>
</comment>
<dbReference type="Gene3D" id="3.30.160.20">
    <property type="match status" value="1"/>
</dbReference>
<dbReference type="SUPFAM" id="SSF75620">
    <property type="entry name" value="Release factor"/>
    <property type="match status" value="1"/>
</dbReference>
<protein>
    <recommendedName>
        <fullName evidence="3">Prokaryotic-type class I peptide chain release factors domain-containing protein</fullName>
    </recommendedName>
</protein>
<dbReference type="Gene3D" id="1.20.58.410">
    <property type="entry name" value="Release factor"/>
    <property type="match status" value="1"/>
</dbReference>